<keyword evidence="4 6" id="KW-0472">Membrane</keyword>
<protein>
    <recommendedName>
        <fullName evidence="11">C2 domain-containing protein</fullName>
    </recommendedName>
</protein>
<evidence type="ECO:0000256" key="3">
    <source>
        <dbReference type="ARBA" id="ARBA00022989"/>
    </source>
</evidence>
<feature type="domain" description="VASt" evidence="8">
    <location>
        <begin position="836"/>
        <end position="989"/>
    </location>
</feature>
<feature type="transmembrane region" description="Helical" evidence="6">
    <location>
        <begin position="738"/>
        <end position="757"/>
    </location>
</feature>
<evidence type="ECO:0000259" key="8">
    <source>
        <dbReference type="PROSITE" id="PS51778"/>
    </source>
</evidence>
<gene>
    <name evidence="9" type="ORF">M569_03353</name>
</gene>
<dbReference type="SMART" id="SM00568">
    <property type="entry name" value="GRAM"/>
    <property type="match status" value="1"/>
</dbReference>
<feature type="domain" description="VASt" evidence="8">
    <location>
        <begin position="237"/>
        <end position="410"/>
    </location>
</feature>
<organism evidence="9 10">
    <name type="scientific">Genlisea aurea</name>
    <dbReference type="NCBI Taxonomy" id="192259"/>
    <lineage>
        <taxon>Eukaryota</taxon>
        <taxon>Viridiplantae</taxon>
        <taxon>Streptophyta</taxon>
        <taxon>Embryophyta</taxon>
        <taxon>Tracheophyta</taxon>
        <taxon>Spermatophyta</taxon>
        <taxon>Magnoliopsida</taxon>
        <taxon>eudicotyledons</taxon>
        <taxon>Gunneridae</taxon>
        <taxon>Pentapetalae</taxon>
        <taxon>asterids</taxon>
        <taxon>lamiids</taxon>
        <taxon>Lamiales</taxon>
        <taxon>Lentibulariaceae</taxon>
        <taxon>Genlisea</taxon>
    </lineage>
</organism>
<keyword evidence="2 6" id="KW-0812">Transmembrane</keyword>
<proteinExistence type="predicted"/>
<feature type="domain" description="C2" evidence="7">
    <location>
        <begin position="510"/>
        <end position="623"/>
    </location>
</feature>
<dbReference type="Gene3D" id="2.30.29.30">
    <property type="entry name" value="Pleckstrin-homology domain (PH domain)/Phosphotyrosine-binding domain (PTB)"/>
    <property type="match status" value="1"/>
</dbReference>
<evidence type="ECO:0000259" key="7">
    <source>
        <dbReference type="PROSITE" id="PS50004"/>
    </source>
</evidence>
<sequence>MRLNVYLIEGREWTLKEGSYVKLKVGRCKSRSRVLKGTENPIWNEEFSFRATDLDDELVVSVYEYDDQQEAGLFSVYAGKFVGRVKIPLWSVATEENQSLPPTCFSVERPKNDGCKLLIALSLHGKGQDASSSEKSKLLNSDAEFAFSHDAYRGPSSFSKMALEVKPMMKTIAGHFERLFPKKEDEVSAGNVSSPEPSVSTYVEESSEETPTQPSFQELIQRLQSNGEMQASPENLQNGILLDEVFVGSSHDLNMAIFSPDSELVKSFGELQGTTEYKEEPWKWKSDCIPSLRRVVSYTKAATKLVKSVKATEEQVYVKADGKEYAVLVDVSIPDAPYGNIFKVELLYKIMPGMESSTGEETTRLVISWAINFSQNTMVRGMIEGGARKGMKENFEQFGNLLSQKFRKAGAAEISGKDQILATVGTQNRSLSLVRYFWNFTFVSTMLMLIYTCLHIFFSVTYPSKKWRFEFEGIDLPDSLGELITGGLLAIQMERVYEMVSHFIAARLRRGSDPGVRAQGEGWILTVALIEASDLASNDPKETLDPFVMLTCNGQTRTSSVKLQTDEPQWDEILEFDALEEPPSVLEVAVFNFEGLFDQASSLGYAEINFLKHSAAQLADIWVPLEGKLAQTSRSKLRLRIFLDNNNGVDTIRDYLSNLEKEVGKKLNLRSPHRTSTFQKIFSLPPEEFLISDFSCSLKRKMPLQGRLFLSARIVGFYANLFGHKTIFFFLWEDIADIQILPPSISTVGSPILVIVLHKGRGLDARHGAKALDDEGRLHFYFHSFVSLNAASRTITALWRTRTSDPAQKMDDDSGGKPTQCQLGEKGAAIVVENVEMSKVYSSQLPTNIASLMKMFDGGEFEATLMRRSGCHDYVSTPWERAGPAEELERRLCYRFSRRVSIFGGEVTCTQRKSPLLPESSAGWSIHEVMTFHDIPFADNFRVQFRYRMEESSEDRCKFEAYIGMVWLRRNKFEPRITKSVVGKFSRRI</sequence>
<feature type="non-terminal residue" evidence="9">
    <location>
        <position position="989"/>
    </location>
</feature>
<dbReference type="SUPFAM" id="SSF49562">
    <property type="entry name" value="C2 domain (Calcium/lipid-binding domain, CaLB)"/>
    <property type="match status" value="2"/>
</dbReference>
<dbReference type="Pfam" id="PF02893">
    <property type="entry name" value="GRAM"/>
    <property type="match status" value="1"/>
</dbReference>
<keyword evidence="10" id="KW-1185">Reference proteome</keyword>
<dbReference type="PANTHER" id="PTHR46296:SF7">
    <property type="entry name" value="C2 DOMAIN-CONTAINING PROTEIN"/>
    <property type="match status" value="1"/>
</dbReference>
<dbReference type="SMART" id="SM00239">
    <property type="entry name" value="C2"/>
    <property type="match status" value="2"/>
</dbReference>
<dbReference type="InterPro" id="IPR035892">
    <property type="entry name" value="C2_domain_sf"/>
</dbReference>
<feature type="compositionally biased region" description="Low complexity" evidence="5">
    <location>
        <begin position="192"/>
        <end position="204"/>
    </location>
</feature>
<dbReference type="PROSITE" id="PS51778">
    <property type="entry name" value="VAST"/>
    <property type="match status" value="2"/>
</dbReference>
<dbReference type="Pfam" id="PF00168">
    <property type="entry name" value="C2"/>
    <property type="match status" value="2"/>
</dbReference>
<dbReference type="OrthoDB" id="67700at2759"/>
<evidence type="ECO:0000313" key="10">
    <source>
        <dbReference type="Proteomes" id="UP000015453"/>
    </source>
</evidence>
<dbReference type="InterPro" id="IPR011993">
    <property type="entry name" value="PH-like_dom_sf"/>
</dbReference>
<comment type="caution">
    <text evidence="9">The sequence shown here is derived from an EMBL/GenBank/DDBJ whole genome shotgun (WGS) entry which is preliminary data.</text>
</comment>
<feature type="domain" description="C2" evidence="7">
    <location>
        <begin position="1"/>
        <end position="102"/>
    </location>
</feature>
<dbReference type="AlphaFoldDB" id="S8E6F1"/>
<dbReference type="Proteomes" id="UP000015453">
    <property type="component" value="Unassembled WGS sequence"/>
</dbReference>
<evidence type="ECO:0000313" key="9">
    <source>
        <dbReference type="EMBL" id="EPS71403.1"/>
    </source>
</evidence>
<evidence type="ECO:0000256" key="5">
    <source>
        <dbReference type="SAM" id="MobiDB-lite"/>
    </source>
</evidence>
<evidence type="ECO:0000256" key="4">
    <source>
        <dbReference type="ARBA" id="ARBA00023136"/>
    </source>
</evidence>
<dbReference type="Pfam" id="PF16016">
    <property type="entry name" value="VASt"/>
    <property type="match status" value="2"/>
</dbReference>
<dbReference type="InterPro" id="IPR004182">
    <property type="entry name" value="GRAM"/>
</dbReference>
<evidence type="ECO:0008006" key="11">
    <source>
        <dbReference type="Google" id="ProtNLM"/>
    </source>
</evidence>
<reference evidence="9 10" key="1">
    <citation type="journal article" date="2013" name="BMC Genomics">
        <title>The miniature genome of a carnivorous plant Genlisea aurea contains a low number of genes and short non-coding sequences.</title>
        <authorList>
            <person name="Leushkin E.V."/>
            <person name="Sutormin R.A."/>
            <person name="Nabieva E.R."/>
            <person name="Penin A.A."/>
            <person name="Kondrashov A.S."/>
            <person name="Logacheva M.D."/>
        </authorList>
    </citation>
    <scope>NUCLEOTIDE SEQUENCE [LARGE SCALE GENOMIC DNA]</scope>
</reference>
<dbReference type="CDD" id="cd00030">
    <property type="entry name" value="C2"/>
    <property type="match status" value="2"/>
</dbReference>
<evidence type="ECO:0000256" key="2">
    <source>
        <dbReference type="ARBA" id="ARBA00022692"/>
    </source>
</evidence>
<dbReference type="Gene3D" id="2.60.40.150">
    <property type="entry name" value="C2 domain"/>
    <property type="match status" value="2"/>
</dbReference>
<accession>S8E6F1</accession>
<comment type="subcellular location">
    <subcellularLocation>
        <location evidence="1">Membrane</location>
        <topology evidence="1">Single-pass membrane protein</topology>
    </subcellularLocation>
</comment>
<keyword evidence="3 6" id="KW-1133">Transmembrane helix</keyword>
<dbReference type="PROSITE" id="PS50004">
    <property type="entry name" value="C2"/>
    <property type="match status" value="2"/>
</dbReference>
<evidence type="ECO:0000256" key="6">
    <source>
        <dbReference type="SAM" id="Phobius"/>
    </source>
</evidence>
<name>S8E6F1_9LAMI</name>
<dbReference type="InterPro" id="IPR044511">
    <property type="entry name" value="At1g03370/At5g50170-like"/>
</dbReference>
<evidence type="ECO:0000256" key="1">
    <source>
        <dbReference type="ARBA" id="ARBA00004167"/>
    </source>
</evidence>
<feature type="transmembrane region" description="Helical" evidence="6">
    <location>
        <begin position="708"/>
        <end position="732"/>
    </location>
</feature>
<feature type="transmembrane region" description="Helical" evidence="6">
    <location>
        <begin position="436"/>
        <end position="458"/>
    </location>
</feature>
<dbReference type="EMBL" id="AUSU01001270">
    <property type="protein sequence ID" value="EPS71403.1"/>
    <property type="molecule type" value="Genomic_DNA"/>
</dbReference>
<dbReference type="GO" id="GO:0016020">
    <property type="term" value="C:membrane"/>
    <property type="evidence" value="ECO:0007669"/>
    <property type="project" value="UniProtKB-SubCell"/>
</dbReference>
<feature type="region of interest" description="Disordered" evidence="5">
    <location>
        <begin position="185"/>
        <end position="214"/>
    </location>
</feature>
<dbReference type="InterPro" id="IPR000008">
    <property type="entry name" value="C2_dom"/>
</dbReference>
<dbReference type="PANTHER" id="PTHR46296">
    <property type="entry name" value="BNAA05G37250D PROTEIN"/>
    <property type="match status" value="1"/>
</dbReference>
<dbReference type="InterPro" id="IPR031968">
    <property type="entry name" value="VASt"/>
</dbReference>